<evidence type="ECO:0000256" key="1">
    <source>
        <dbReference type="SAM" id="Phobius"/>
    </source>
</evidence>
<evidence type="ECO:0000313" key="3">
    <source>
        <dbReference type="Proteomes" id="UP000199662"/>
    </source>
</evidence>
<dbReference type="Proteomes" id="UP000199662">
    <property type="component" value="Unassembled WGS sequence"/>
</dbReference>
<keyword evidence="3" id="KW-1185">Reference proteome</keyword>
<reference evidence="2 3" key="1">
    <citation type="submission" date="2016-10" db="EMBL/GenBank/DDBJ databases">
        <authorList>
            <person name="de Groot N.N."/>
        </authorList>
    </citation>
    <scope>NUCLEOTIDE SEQUENCE [LARGE SCALE GENOMIC DNA]</scope>
    <source>
        <strain evidence="2 3">DSM 2179</strain>
    </source>
</reference>
<evidence type="ECO:0000313" key="2">
    <source>
        <dbReference type="EMBL" id="SEJ93876.1"/>
    </source>
</evidence>
<gene>
    <name evidence="2" type="ORF">SAMN05660742_12643</name>
</gene>
<organism evidence="2 3">
    <name type="scientific">Propionispira arboris</name>
    <dbReference type="NCBI Taxonomy" id="84035"/>
    <lineage>
        <taxon>Bacteria</taxon>
        <taxon>Bacillati</taxon>
        <taxon>Bacillota</taxon>
        <taxon>Negativicutes</taxon>
        <taxon>Selenomonadales</taxon>
        <taxon>Selenomonadaceae</taxon>
        <taxon>Propionispira</taxon>
    </lineage>
</organism>
<protein>
    <submittedName>
        <fullName evidence="2">Uncharacterized protein</fullName>
    </submittedName>
</protein>
<feature type="transmembrane region" description="Helical" evidence="1">
    <location>
        <begin position="12"/>
        <end position="28"/>
    </location>
</feature>
<accession>A0A1H7CWJ6</accession>
<dbReference type="AlphaFoldDB" id="A0A1H7CWJ6"/>
<proteinExistence type="predicted"/>
<sequence length="96" mass="11544">MKTNIKNLRVVYFYFLFVLRMVAIYQRFHLKIQSVCGVFDIFTPYQRVEQVNRGEQIIEERQGHFGFQRKAQKTDWGKCTIFPYIKSIKQNCGEKV</sequence>
<keyword evidence="1" id="KW-0472">Membrane</keyword>
<dbReference type="RefSeq" id="WP_091835458.1">
    <property type="nucleotide sequence ID" value="NZ_FNZK01000026.1"/>
</dbReference>
<keyword evidence="1" id="KW-0812">Transmembrane</keyword>
<dbReference type="EMBL" id="FNZK01000026">
    <property type="protein sequence ID" value="SEJ93876.1"/>
    <property type="molecule type" value="Genomic_DNA"/>
</dbReference>
<name>A0A1H7CWJ6_9FIRM</name>
<keyword evidence="1" id="KW-1133">Transmembrane helix</keyword>